<dbReference type="AlphaFoldDB" id="A0A559JKC4"/>
<organism evidence="2 3">
    <name type="scientific">Paenibacillus cremeus</name>
    <dbReference type="NCBI Taxonomy" id="2163881"/>
    <lineage>
        <taxon>Bacteria</taxon>
        <taxon>Bacillati</taxon>
        <taxon>Bacillota</taxon>
        <taxon>Bacilli</taxon>
        <taxon>Bacillales</taxon>
        <taxon>Paenibacillaceae</taxon>
        <taxon>Paenibacillus</taxon>
    </lineage>
</organism>
<dbReference type="PANTHER" id="PTHR36833">
    <property type="entry name" value="SLR0610 PROTEIN-RELATED"/>
    <property type="match status" value="1"/>
</dbReference>
<evidence type="ECO:0000313" key="2">
    <source>
        <dbReference type="EMBL" id="TVY00338.1"/>
    </source>
</evidence>
<feature type="transmembrane region" description="Helical" evidence="1">
    <location>
        <begin position="112"/>
        <end position="135"/>
    </location>
</feature>
<gene>
    <name evidence="2" type="ORF">FPZ49_33025</name>
</gene>
<protein>
    <submittedName>
        <fullName evidence="2">ABC transporter permease</fullName>
    </submittedName>
</protein>
<dbReference type="RefSeq" id="WP_144854604.1">
    <property type="nucleotide sequence ID" value="NZ_VNJI01000074.1"/>
</dbReference>
<keyword evidence="3" id="KW-1185">Reference proteome</keyword>
<dbReference type="EMBL" id="VNJI01000074">
    <property type="protein sequence ID" value="TVY00338.1"/>
    <property type="molecule type" value="Genomic_DNA"/>
</dbReference>
<feature type="transmembrane region" description="Helical" evidence="1">
    <location>
        <begin position="231"/>
        <end position="253"/>
    </location>
</feature>
<dbReference type="InterPro" id="IPR010390">
    <property type="entry name" value="ABC-2_transporter-like"/>
</dbReference>
<feature type="transmembrane region" description="Helical" evidence="1">
    <location>
        <begin position="147"/>
        <end position="174"/>
    </location>
</feature>
<evidence type="ECO:0000256" key="1">
    <source>
        <dbReference type="SAM" id="Phobius"/>
    </source>
</evidence>
<feature type="transmembrane region" description="Helical" evidence="1">
    <location>
        <begin position="195"/>
        <end position="225"/>
    </location>
</feature>
<dbReference type="OrthoDB" id="9788195at2"/>
<keyword evidence="1" id="KW-0472">Membrane</keyword>
<accession>A0A559JKC4</accession>
<evidence type="ECO:0000313" key="3">
    <source>
        <dbReference type="Proteomes" id="UP000317036"/>
    </source>
</evidence>
<name>A0A559JKC4_9BACL</name>
<dbReference type="PANTHER" id="PTHR36833:SF1">
    <property type="entry name" value="INTEGRAL MEMBRANE TRANSPORT PROTEIN"/>
    <property type="match status" value="1"/>
</dbReference>
<dbReference type="Proteomes" id="UP000317036">
    <property type="component" value="Unassembled WGS sequence"/>
</dbReference>
<sequence length="265" mass="29942">MRPSRMLFIYYRLMSQQMKAIVSYQTDFLVSMAAVMLTQILGYVFLWVVFQRIPHIQGWDFWKVAFMYAMVFFVEGASGFLFNGMWVLGVLVNKGELDRMLIRPIPPVLQVLTSNIGIGGLGTMAVGAVILVRALQHIELDWTQEKGLMVILLIVSAVVIRVTVLLAACCHTFWSGSSNTAFAHMIHTLGEFARFPLNIYNLGVQVLITAVVPFAFISFFPAVYIFGQEEWGLYGLLSPLVAIYTACMALWIFRRGLRRYESTGN</sequence>
<dbReference type="Pfam" id="PF06182">
    <property type="entry name" value="ABC2_membrane_6"/>
    <property type="match status" value="1"/>
</dbReference>
<keyword evidence="1" id="KW-0812">Transmembrane</keyword>
<keyword evidence="1" id="KW-1133">Transmembrane helix</keyword>
<proteinExistence type="predicted"/>
<feature type="transmembrane region" description="Helical" evidence="1">
    <location>
        <begin position="66"/>
        <end position="91"/>
    </location>
</feature>
<feature type="transmembrane region" description="Helical" evidence="1">
    <location>
        <begin position="21"/>
        <end position="46"/>
    </location>
</feature>
<comment type="caution">
    <text evidence="2">The sequence shown here is derived from an EMBL/GenBank/DDBJ whole genome shotgun (WGS) entry which is preliminary data.</text>
</comment>
<reference evidence="2 3" key="1">
    <citation type="submission" date="2019-07" db="EMBL/GenBank/DDBJ databases">
        <authorList>
            <person name="Kim J."/>
        </authorList>
    </citation>
    <scope>NUCLEOTIDE SEQUENCE [LARGE SCALE GENOMIC DNA]</scope>
    <source>
        <strain evidence="2 3">JC52</strain>
    </source>
</reference>